<name>A0A7D5SE03_9PROT</name>
<sequence length="1342" mass="130456">MLPISVYQQITIPENYGQRAGGNVFHSFSKFSVGSGDGAVFTINGPASNVISRVTGGQLSTINGLLKLDPGSTGSAPNFFFINPAGVTFGAGAVVDVPAALHVSTANYLKFPDGNFQADPGTASTFSSAAPEAFGFLGTTRATVTVNGRALISPSSPFPISVVGGDIGIDQGHLVTIGGGDIRVVAMGQHTQEVPLFGSLPAAYGILAILNGGVLAADSVDGLNGGNVTVSGGNIMIYSQGNVGFTGVKSSASSGTGNAGNIDIYAAENLLLIGGSIGSRTSTSGQAGVVKVDAGNIVIDGLAGIFSRAEGSSAGKAGGVGVVASGTIQIGNGGLIDSSTTSSGDAGPVKVSAGSLLIDGQGLRAGITSEASGSTGQAGSVEMVITGNIRAVNGGQISSSTWSAGNAGMVGVRAGSITIDGKDAPIGISTGIFSNANQGSGNAGSLQVTATGDLSVLNGGVISSSTYTPGNAGSVTVNAGGVNIDKAGILSESRGTTDNAGQAGNIEVMAVGSGSVRVVNGGQISSSTWSAGNAGVVGVRAGSIMIDGSGTGIFSNANQGSGNAGSLQVTATGDLSVLNGGVISSSTYTPGNAGSVTVNAGGVNIDKAGILSESRGTTDNAGQAGNIEVMAVGSGSVRVVNGGQISSSTWSAGNAGVVGVRAGSIMIDGSGTGIFSNANQGSGTAGNVDVTTSGILSMRNGGTISSSTFSSGNAGPVKVGAGSLIIDRGGGIASLAAGTTGRAGSVEVLATGNIDIFRGGIIDSSTVSSGDAGRVAVSAHNISIDGQKMITGIFSNTGKIGNVINSGNTGNAGNVVLTATGNLSVLEGGGITSSTYSSGHAGSVTVHASNIDMNGQGIPTGIFTDANQGSGNAGNLEVMATGGGSVRVANGGQISSSTWSAGNAGVVGVRAGSITIDGMGTGIFSNANQGRGDAGNVVVTATGNLSVLQGGGITSSTYSSGHAGSVTVHADNIDINGQGSTTGIFTDANQGSGNAGNVIVTAARDLSLLNRGVISSSTFSQGNAGSVKVDAKSIMVDGQGEITGIFSGATSGSSGQTGSVLVSAADRITIANGGRLSVQNFATVANPGALIPTTLAVSAPTILLKDAEITAASTGNVAASQVQVDFSQRLALDNSGITTSANQGNGGSIDITGGQGTILLDNAQISTSVKGVAGNGGDIHVQAHTLIMNTGFIQANTAARNAAGGHVQIDVQALVPSGDTLFIGGQTPYIFQPGVFSFNVIQAAAPTGVSGVVQISTPLLDISGALTGFNVQLLDSGGLGHHPCRITGGSSLVQTGRGGFAPSARDLLGPAPLFAETPLADRMLPPSPGDPRLASTSWRCAS</sequence>
<dbReference type="SUPFAM" id="SSF51126">
    <property type="entry name" value="Pectin lyase-like"/>
    <property type="match status" value="1"/>
</dbReference>
<dbReference type="Proteomes" id="UP000509684">
    <property type="component" value="Chromosome"/>
</dbReference>
<evidence type="ECO:0000259" key="2">
    <source>
        <dbReference type="SMART" id="SM00912"/>
    </source>
</evidence>
<dbReference type="NCBIfam" id="TIGR01901">
    <property type="entry name" value="adhes_NPXG"/>
    <property type="match status" value="1"/>
</dbReference>
<dbReference type="InterPro" id="IPR012334">
    <property type="entry name" value="Pectin_lyas_fold"/>
</dbReference>
<evidence type="ECO:0000313" key="4">
    <source>
        <dbReference type="Proteomes" id="UP000509684"/>
    </source>
</evidence>
<gene>
    <name evidence="3" type="ORF">HWD57_16830</name>
</gene>
<dbReference type="InterPro" id="IPR011050">
    <property type="entry name" value="Pectin_lyase_fold/virulence"/>
</dbReference>
<reference evidence="3 4" key="1">
    <citation type="journal article" date="2019" name="Microbiome">
        <title>Annotated bacterial chromosomes from frame-shift-corrected long-read metagenomic data.</title>
        <authorList>
            <person name="Arumugam K."/>
            <person name="Bagci C."/>
            <person name="Bessarab I."/>
            <person name="Beier S."/>
            <person name="Buchfink B."/>
            <person name="Gorska A."/>
            <person name="Qiu G."/>
            <person name="Huson D.H."/>
            <person name="Williams R.B.H."/>
        </authorList>
    </citation>
    <scope>NUCLEOTIDE SEQUENCE [LARGE SCALE GENOMIC DNA]</scope>
    <source>
        <strain evidence="3">SSA1</strain>
    </source>
</reference>
<organism evidence="3 4">
    <name type="scientific">Candidatus Accumulibacter cognatus</name>
    <dbReference type="NCBI Taxonomy" id="2954383"/>
    <lineage>
        <taxon>Bacteria</taxon>
        <taxon>Pseudomonadati</taxon>
        <taxon>Pseudomonadota</taxon>
        <taxon>Betaproteobacteria</taxon>
        <taxon>Candidatus Accumulibacter</taxon>
    </lineage>
</organism>
<dbReference type="Gene3D" id="2.160.20.10">
    <property type="entry name" value="Single-stranded right-handed beta-helix, Pectin lyase-like"/>
    <property type="match status" value="4"/>
</dbReference>
<feature type="region of interest" description="Disordered" evidence="1">
    <location>
        <begin position="1319"/>
        <end position="1342"/>
    </location>
</feature>
<accession>A0A7D5SE03</accession>
<proteinExistence type="predicted"/>
<dbReference type="Pfam" id="PF05860">
    <property type="entry name" value="TPS"/>
    <property type="match status" value="1"/>
</dbReference>
<dbReference type="EMBL" id="CP058708">
    <property type="protein sequence ID" value="QLH51277.1"/>
    <property type="molecule type" value="Genomic_DNA"/>
</dbReference>
<evidence type="ECO:0000256" key="1">
    <source>
        <dbReference type="SAM" id="MobiDB-lite"/>
    </source>
</evidence>
<protein>
    <submittedName>
        <fullName evidence="3">Filamentous hemagglutinin N-terminal domain-containing protein</fullName>
    </submittedName>
</protein>
<dbReference type="InterPro" id="IPR008638">
    <property type="entry name" value="FhaB/CdiA-like_TPS"/>
</dbReference>
<dbReference type="SMART" id="SM00912">
    <property type="entry name" value="Haemagg_act"/>
    <property type="match status" value="1"/>
</dbReference>
<feature type="domain" description="Filamentous haemagglutinin FhaB/tRNA nuclease CdiA-like TPS" evidence="2">
    <location>
        <begin position="6"/>
        <end position="112"/>
    </location>
</feature>
<dbReference type="KEGG" id="acog:HWD57_16830"/>
<evidence type="ECO:0000313" key="3">
    <source>
        <dbReference type="EMBL" id="QLH51277.1"/>
    </source>
</evidence>